<protein>
    <submittedName>
        <fullName evidence="2">Chromosomal replication initiator DnaA</fullName>
    </submittedName>
</protein>
<evidence type="ECO:0000259" key="1">
    <source>
        <dbReference type="Pfam" id="PF22688"/>
    </source>
</evidence>
<dbReference type="OrthoDB" id="7390113at2"/>
<reference evidence="3" key="1">
    <citation type="submission" date="2019-01" db="EMBL/GenBank/DDBJ databases">
        <title>Cytophagaceae bacterium strain CAR-16.</title>
        <authorList>
            <person name="Chen W.-M."/>
        </authorList>
    </citation>
    <scope>NUCLEOTIDE SEQUENCE [LARGE SCALE GENOMIC DNA]</scope>
    <source>
        <strain evidence="3">CHR27</strain>
    </source>
</reference>
<comment type="caution">
    <text evidence="2">The sequence shown here is derived from an EMBL/GenBank/DDBJ whole genome shotgun (WGS) entry which is preliminary data.</text>
</comment>
<dbReference type="AlphaFoldDB" id="A0A4Q1KQ67"/>
<name>A0A4Q1KQ67_9SPHN</name>
<accession>A0A4Q1KQ67</accession>
<evidence type="ECO:0000313" key="3">
    <source>
        <dbReference type="Proteomes" id="UP000290958"/>
    </source>
</evidence>
<dbReference type="Pfam" id="PF22688">
    <property type="entry name" value="Hda_lid"/>
    <property type="match status" value="1"/>
</dbReference>
<evidence type="ECO:0000313" key="2">
    <source>
        <dbReference type="EMBL" id="RXR31044.1"/>
    </source>
</evidence>
<dbReference type="RefSeq" id="WP_129402812.1">
    <property type="nucleotide sequence ID" value="NZ_SBKP01000001.1"/>
</dbReference>
<dbReference type="Proteomes" id="UP000290958">
    <property type="component" value="Unassembled WGS sequence"/>
</dbReference>
<gene>
    <name evidence="2" type="ORF">EQG66_01850</name>
</gene>
<feature type="domain" description="Hda lid" evidence="1">
    <location>
        <begin position="147"/>
        <end position="192"/>
    </location>
</feature>
<proteinExistence type="predicted"/>
<dbReference type="InterPro" id="IPR055199">
    <property type="entry name" value="Hda_lid"/>
</dbReference>
<organism evidence="2 3">
    <name type="scientific">Sphingobium fluviale</name>
    <dbReference type="NCBI Taxonomy" id="2506423"/>
    <lineage>
        <taxon>Bacteria</taxon>
        <taxon>Pseudomonadati</taxon>
        <taxon>Pseudomonadota</taxon>
        <taxon>Alphaproteobacteria</taxon>
        <taxon>Sphingomonadales</taxon>
        <taxon>Sphingomonadaceae</taxon>
        <taxon>Sphingobium</taxon>
    </lineage>
</organism>
<dbReference type="EMBL" id="SBKP01000001">
    <property type="protein sequence ID" value="RXR31044.1"/>
    <property type="molecule type" value="Genomic_DNA"/>
</dbReference>
<dbReference type="InterPro" id="IPR027417">
    <property type="entry name" value="P-loop_NTPase"/>
</dbReference>
<sequence length="206" mass="22352">MSQIGLPFDWQEQGGQGQFIAGEANRIALAHIESWRSWPIPISILSGPPRSGKTALARHFATISGGVVIDEANRQPNEALFHQWNIARDSGVPLLLIAREAPELWTVALPDLRSRLAAAPHVRIEEPDDALMLALIETGLAQAGSAYAPDVPEWLSRRIERSYAALAAALDQLNRASLAAARKISIASAKEALQNSHLFSIEDKDG</sequence>
<dbReference type="SUPFAM" id="SSF52540">
    <property type="entry name" value="P-loop containing nucleoside triphosphate hydrolases"/>
    <property type="match status" value="1"/>
</dbReference>
<keyword evidence="3" id="KW-1185">Reference proteome</keyword>
<dbReference type="Gene3D" id="1.10.8.60">
    <property type="match status" value="1"/>
</dbReference>